<evidence type="ECO:0000256" key="4">
    <source>
        <dbReference type="ARBA" id="ARBA00022801"/>
    </source>
</evidence>
<sequence>MQDGEHARMKLRTFLSCCALVFSTHALADVKPEAPREENKAANTSKSENDQSKEKPESEERKTPKDVSTKHAITLAGQRLEYTAVAGMLPIRDAEGKTKAEIFYIAYTKDGLNDLSQRPVTFSFNGGPGSSSVWMHLGLLGPRRVKLQDDGSAVPPPYQLVDNEYSLLDETDLVFVDPVGTGYSRATKADEAKNFYGVAEDARSVAEFIRLYVTQNTRWSSPKFLIGESYGTTRAAALSGELAQKHRMNLNGIMLVSTVLNFQTIWGGEGNDLPHVLYLPSYTATAWHHRKLAPDLQKLTIQEVLKQAEAFAMGEYLQGLMLGAALPEPQRKALVDKMARFTGVSAEWLDRANLRPGLERFSVELLREQRLQVGRFDSRYTGHVRNGLASSAEGDPSADAFFSPFASTFNQYVRSELKYVEDRPYEILASVGKWNWGAENDFVNVADTLAVAMTRNPFLKVHVSCGYTDMATPYFASHYTFNHLNVAPEIAKNITIDDYYAGHMMYLNLPDLAKQRADLVKFIRTASGR</sequence>
<keyword evidence="1 8" id="KW-0121">Carboxypeptidase</keyword>
<evidence type="ECO:0000256" key="3">
    <source>
        <dbReference type="ARBA" id="ARBA00022729"/>
    </source>
</evidence>
<feature type="chain" id="PRO_5016851806" evidence="7">
    <location>
        <begin position="29"/>
        <end position="529"/>
    </location>
</feature>
<dbReference type="Proteomes" id="UP000253426">
    <property type="component" value="Unassembled WGS sequence"/>
</dbReference>
<dbReference type="Pfam" id="PF00450">
    <property type="entry name" value="Peptidase_S10"/>
    <property type="match status" value="1"/>
</dbReference>
<dbReference type="Gene3D" id="3.40.50.1820">
    <property type="entry name" value="alpha/beta hydrolase"/>
    <property type="match status" value="1"/>
</dbReference>
<dbReference type="InterPro" id="IPR001563">
    <property type="entry name" value="Peptidase_S10"/>
</dbReference>
<dbReference type="GO" id="GO:0006508">
    <property type="term" value="P:proteolysis"/>
    <property type="evidence" value="ECO:0007669"/>
    <property type="project" value="UniProtKB-KW"/>
</dbReference>
<dbReference type="SUPFAM" id="SSF53474">
    <property type="entry name" value="alpha/beta-Hydrolases"/>
    <property type="match status" value="1"/>
</dbReference>
<evidence type="ECO:0000256" key="7">
    <source>
        <dbReference type="SAM" id="SignalP"/>
    </source>
</evidence>
<accession>A0A366H8T7</accession>
<evidence type="ECO:0000313" key="9">
    <source>
        <dbReference type="Proteomes" id="UP000253426"/>
    </source>
</evidence>
<keyword evidence="4" id="KW-0378">Hydrolase</keyword>
<feature type="compositionally biased region" description="Basic and acidic residues" evidence="6">
    <location>
        <begin position="47"/>
        <end position="69"/>
    </location>
</feature>
<dbReference type="EMBL" id="QNRR01000011">
    <property type="protein sequence ID" value="RBP38524.1"/>
    <property type="molecule type" value="Genomic_DNA"/>
</dbReference>
<evidence type="ECO:0000313" key="8">
    <source>
        <dbReference type="EMBL" id="RBP38524.1"/>
    </source>
</evidence>
<reference evidence="8 9" key="1">
    <citation type="submission" date="2018-06" db="EMBL/GenBank/DDBJ databases">
        <title>Genomic Encyclopedia of Type Strains, Phase IV (KMG-IV): sequencing the most valuable type-strain genomes for metagenomic binning, comparative biology and taxonomic classification.</title>
        <authorList>
            <person name="Goeker M."/>
        </authorList>
    </citation>
    <scope>NUCLEOTIDE SEQUENCE [LARGE SCALE GENOMIC DNA]</scope>
    <source>
        <strain evidence="8 9">DSM 25532</strain>
    </source>
</reference>
<proteinExistence type="predicted"/>
<dbReference type="PANTHER" id="PTHR11802">
    <property type="entry name" value="SERINE PROTEASE FAMILY S10 SERINE CARBOXYPEPTIDASE"/>
    <property type="match status" value="1"/>
</dbReference>
<dbReference type="AlphaFoldDB" id="A0A366H8T7"/>
<keyword evidence="3 7" id="KW-0732">Signal</keyword>
<dbReference type="PANTHER" id="PTHR11802:SF3">
    <property type="entry name" value="RETINOID-INDUCIBLE SERINE CARBOXYPEPTIDASE"/>
    <property type="match status" value="1"/>
</dbReference>
<dbReference type="InterPro" id="IPR029058">
    <property type="entry name" value="AB_hydrolase_fold"/>
</dbReference>
<protein>
    <submittedName>
        <fullName evidence="8">Carboxypeptidase C (Cathepsin A)</fullName>
    </submittedName>
</protein>
<feature type="signal peptide" evidence="7">
    <location>
        <begin position="1"/>
        <end position="28"/>
    </location>
</feature>
<evidence type="ECO:0000256" key="2">
    <source>
        <dbReference type="ARBA" id="ARBA00022670"/>
    </source>
</evidence>
<keyword evidence="9" id="KW-1185">Reference proteome</keyword>
<dbReference type="GO" id="GO:0004185">
    <property type="term" value="F:serine-type carboxypeptidase activity"/>
    <property type="evidence" value="ECO:0007669"/>
    <property type="project" value="InterPro"/>
</dbReference>
<keyword evidence="2" id="KW-0645">Protease</keyword>
<gene>
    <name evidence="8" type="ORF">DES53_11142</name>
</gene>
<evidence type="ECO:0000256" key="1">
    <source>
        <dbReference type="ARBA" id="ARBA00022645"/>
    </source>
</evidence>
<organism evidence="8 9">
    <name type="scientific">Roseimicrobium gellanilyticum</name>
    <dbReference type="NCBI Taxonomy" id="748857"/>
    <lineage>
        <taxon>Bacteria</taxon>
        <taxon>Pseudomonadati</taxon>
        <taxon>Verrucomicrobiota</taxon>
        <taxon>Verrucomicrobiia</taxon>
        <taxon>Verrucomicrobiales</taxon>
        <taxon>Verrucomicrobiaceae</taxon>
        <taxon>Roseimicrobium</taxon>
    </lineage>
</organism>
<comment type="caution">
    <text evidence="8">The sequence shown here is derived from an EMBL/GenBank/DDBJ whole genome shotgun (WGS) entry which is preliminary data.</text>
</comment>
<feature type="region of interest" description="Disordered" evidence="6">
    <location>
        <begin position="32"/>
        <end position="71"/>
    </location>
</feature>
<name>A0A366H8T7_9BACT</name>
<evidence type="ECO:0000256" key="5">
    <source>
        <dbReference type="ARBA" id="ARBA00023180"/>
    </source>
</evidence>
<keyword evidence="5" id="KW-0325">Glycoprotein</keyword>
<evidence type="ECO:0000256" key="6">
    <source>
        <dbReference type="SAM" id="MobiDB-lite"/>
    </source>
</evidence>